<keyword evidence="5" id="KW-0694">RNA-binding</keyword>
<dbReference type="GO" id="GO:0006412">
    <property type="term" value="P:translation"/>
    <property type="evidence" value="ECO:0007669"/>
    <property type="project" value="UniProtKB-UniRule"/>
</dbReference>
<dbReference type="HAMAP" id="MF_00362">
    <property type="entry name" value="Ribosomal_uL10"/>
    <property type="match status" value="1"/>
</dbReference>
<dbReference type="STRING" id="1802363.A2682_02940"/>
<sequence length="184" mass="19775">MLTREAKTTIVRELVAALRGDPGLFFVDYRSVASQSMRTLRERLRAHGGVLQVVKKTLLRRALADAGLAEPALPVWEGQTAVVYGFSDAAAAAKILRIFRKELEVSRGETAFSLRGGILGPQLLGPNDLETLALLPTRPELLAQFAGVLVAPLSALAFVLASPVSGFVQVLRARTVSQEEKGLS</sequence>
<keyword evidence="6" id="KW-0812">Transmembrane</keyword>
<dbReference type="PANTHER" id="PTHR11560">
    <property type="entry name" value="39S RIBOSOMAL PROTEIN L10, MITOCHONDRIAL"/>
    <property type="match status" value="1"/>
</dbReference>
<evidence type="ECO:0000256" key="1">
    <source>
        <dbReference type="ARBA" id="ARBA00008889"/>
    </source>
</evidence>
<evidence type="ECO:0000256" key="6">
    <source>
        <dbReference type="SAM" id="Phobius"/>
    </source>
</evidence>
<evidence type="ECO:0000256" key="3">
    <source>
        <dbReference type="ARBA" id="ARBA00023274"/>
    </source>
</evidence>
<gene>
    <name evidence="5" type="primary">rplJ</name>
    <name evidence="7" type="ORF">A2682_02940</name>
</gene>
<dbReference type="InterPro" id="IPR001790">
    <property type="entry name" value="Ribosomal_uL10"/>
</dbReference>
<comment type="subunit">
    <text evidence="5">Part of the ribosomal stalk of the 50S ribosomal subunit. The N-terminus interacts with L11 and the large rRNA to form the base of the stalk. The C-terminus forms an elongated spine to which L12 dimers bind in a sequential fashion forming a multimeric L10(L12)X complex.</text>
</comment>
<evidence type="ECO:0000313" key="8">
    <source>
        <dbReference type="Proteomes" id="UP000178690"/>
    </source>
</evidence>
<dbReference type="NCBIfam" id="NF000955">
    <property type="entry name" value="PRK00099.1-1"/>
    <property type="match status" value="1"/>
</dbReference>
<accession>A0A1G2PJ49</accession>
<keyword evidence="5" id="KW-0699">rRNA-binding</keyword>
<dbReference type="GO" id="GO:1990904">
    <property type="term" value="C:ribonucleoprotein complex"/>
    <property type="evidence" value="ECO:0007669"/>
    <property type="project" value="UniProtKB-KW"/>
</dbReference>
<comment type="function">
    <text evidence="5">Forms part of the ribosomal stalk, playing a central role in the interaction of the ribosome with GTP-bound translation factors.</text>
</comment>
<feature type="transmembrane region" description="Helical" evidence="6">
    <location>
        <begin position="141"/>
        <end position="161"/>
    </location>
</feature>
<dbReference type="CDD" id="cd05797">
    <property type="entry name" value="Ribosomal_L10"/>
    <property type="match status" value="1"/>
</dbReference>
<dbReference type="GO" id="GO:0005840">
    <property type="term" value="C:ribosome"/>
    <property type="evidence" value="ECO:0007669"/>
    <property type="project" value="UniProtKB-KW"/>
</dbReference>
<dbReference type="InterPro" id="IPR022973">
    <property type="entry name" value="Ribosomal_uL10_bac"/>
</dbReference>
<dbReference type="GO" id="GO:0070180">
    <property type="term" value="F:large ribosomal subunit rRNA binding"/>
    <property type="evidence" value="ECO:0007669"/>
    <property type="project" value="UniProtKB-UniRule"/>
</dbReference>
<keyword evidence="3 5" id="KW-0687">Ribonucleoprotein</keyword>
<evidence type="ECO:0000313" key="7">
    <source>
        <dbReference type="EMBL" id="OHA48365.1"/>
    </source>
</evidence>
<evidence type="ECO:0000256" key="2">
    <source>
        <dbReference type="ARBA" id="ARBA00022980"/>
    </source>
</evidence>
<evidence type="ECO:0000256" key="5">
    <source>
        <dbReference type="HAMAP-Rule" id="MF_00362"/>
    </source>
</evidence>
<reference evidence="7 8" key="1">
    <citation type="journal article" date="2016" name="Nat. Commun.">
        <title>Thousands of microbial genomes shed light on interconnected biogeochemical processes in an aquifer system.</title>
        <authorList>
            <person name="Anantharaman K."/>
            <person name="Brown C.T."/>
            <person name="Hug L.A."/>
            <person name="Sharon I."/>
            <person name="Castelle C.J."/>
            <person name="Probst A.J."/>
            <person name="Thomas B.C."/>
            <person name="Singh A."/>
            <person name="Wilkins M.J."/>
            <person name="Karaoz U."/>
            <person name="Brodie E.L."/>
            <person name="Williams K.H."/>
            <person name="Hubbard S.S."/>
            <person name="Banfield J.F."/>
        </authorList>
    </citation>
    <scope>NUCLEOTIDE SEQUENCE [LARGE SCALE GENOMIC DNA]</scope>
    <source>
        <strain evidence="8">RIFCSPHIGHO2_01_FULL_58_15</strain>
    </source>
</reference>
<name>A0A1G2PJ49_TERXR</name>
<proteinExistence type="inferred from homology"/>
<protein>
    <recommendedName>
        <fullName evidence="4 5">Large ribosomal subunit protein uL10</fullName>
    </recommendedName>
</protein>
<keyword evidence="6" id="KW-1133">Transmembrane helix</keyword>
<organism evidence="7 8">
    <name type="scientific">Terrybacteria sp. (strain RIFCSPHIGHO2_01_FULL_58_15)</name>
    <dbReference type="NCBI Taxonomy" id="1802363"/>
    <lineage>
        <taxon>Bacteria</taxon>
        <taxon>Candidatus Terryibacteriota</taxon>
    </lineage>
</organism>
<evidence type="ECO:0000256" key="4">
    <source>
        <dbReference type="ARBA" id="ARBA00035202"/>
    </source>
</evidence>
<comment type="caution">
    <text evidence="7">The sequence shown here is derived from an EMBL/GenBank/DDBJ whole genome shotgun (WGS) entry which is preliminary data.</text>
</comment>
<dbReference type="Proteomes" id="UP000178690">
    <property type="component" value="Unassembled WGS sequence"/>
</dbReference>
<dbReference type="Gene3D" id="6.10.250.290">
    <property type="match status" value="1"/>
</dbReference>
<dbReference type="EMBL" id="MHST01000021">
    <property type="protein sequence ID" value="OHA48365.1"/>
    <property type="molecule type" value="Genomic_DNA"/>
</dbReference>
<keyword evidence="6" id="KW-0472">Membrane</keyword>
<dbReference type="AlphaFoldDB" id="A0A1G2PJ49"/>
<keyword evidence="2 5" id="KW-0689">Ribosomal protein</keyword>
<comment type="similarity">
    <text evidence="1 5">Belongs to the universal ribosomal protein uL10 family.</text>
</comment>
<dbReference type="SUPFAM" id="SSF160369">
    <property type="entry name" value="Ribosomal protein L10-like"/>
    <property type="match status" value="1"/>
</dbReference>
<dbReference type="InterPro" id="IPR047865">
    <property type="entry name" value="Ribosomal_uL10_bac_type"/>
</dbReference>
<dbReference type="Pfam" id="PF00466">
    <property type="entry name" value="Ribosomal_L10"/>
    <property type="match status" value="1"/>
</dbReference>
<dbReference type="Gene3D" id="3.30.70.1730">
    <property type="match status" value="1"/>
</dbReference>
<dbReference type="InterPro" id="IPR043141">
    <property type="entry name" value="Ribosomal_uL10-like_sf"/>
</dbReference>